<evidence type="ECO:0000256" key="2">
    <source>
        <dbReference type="ARBA" id="ARBA00022692"/>
    </source>
</evidence>
<feature type="transmembrane region" description="Helical" evidence="6">
    <location>
        <begin position="44"/>
        <end position="64"/>
    </location>
</feature>
<evidence type="ECO:0000259" key="7">
    <source>
        <dbReference type="Pfam" id="PF04892"/>
    </source>
</evidence>
<evidence type="ECO:0000313" key="10">
    <source>
        <dbReference type="Proteomes" id="UP000587002"/>
    </source>
</evidence>
<dbReference type="EMBL" id="JACCFJ010000001">
    <property type="protein sequence ID" value="NYI83815.1"/>
    <property type="molecule type" value="Genomic_DNA"/>
</dbReference>
<feature type="compositionally biased region" description="Low complexity" evidence="5">
    <location>
        <begin position="403"/>
        <end position="424"/>
    </location>
</feature>
<dbReference type="PANTHER" id="PTHR36834:SF1">
    <property type="entry name" value="INTEGRAL MEMBRANE PROTEIN"/>
    <property type="match status" value="1"/>
</dbReference>
<keyword evidence="10" id="KW-1185">Reference proteome</keyword>
<feature type="domain" description="VanZ-like" evidence="7">
    <location>
        <begin position="49"/>
        <end position="189"/>
    </location>
</feature>
<feature type="transmembrane region" description="Helical" evidence="6">
    <location>
        <begin position="218"/>
        <end position="241"/>
    </location>
</feature>
<reference evidence="9 10" key="1">
    <citation type="submission" date="2020-07" db="EMBL/GenBank/DDBJ databases">
        <title>Sequencing the genomes of 1000 actinobacteria strains.</title>
        <authorList>
            <person name="Klenk H.-P."/>
        </authorList>
    </citation>
    <scope>NUCLEOTIDE SEQUENCE [LARGE SCALE GENOMIC DNA]</scope>
    <source>
        <strain evidence="9 10">DSM 44065</strain>
    </source>
</reference>
<dbReference type="InterPro" id="IPR006976">
    <property type="entry name" value="VanZ-like"/>
</dbReference>
<gene>
    <name evidence="9" type="ORF">HNR68_002445</name>
</gene>
<protein>
    <submittedName>
        <fullName evidence="9">Glycopeptide antibiotics resistance protein</fullName>
    </submittedName>
</protein>
<feature type="domain" description="RDD" evidence="8">
    <location>
        <begin position="213"/>
        <end position="322"/>
    </location>
</feature>
<keyword evidence="3 6" id="KW-1133">Transmembrane helix</keyword>
<organism evidence="9 10">
    <name type="scientific">Saccharopolyspora hordei</name>
    <dbReference type="NCBI Taxonomy" id="1838"/>
    <lineage>
        <taxon>Bacteria</taxon>
        <taxon>Bacillati</taxon>
        <taxon>Actinomycetota</taxon>
        <taxon>Actinomycetes</taxon>
        <taxon>Pseudonocardiales</taxon>
        <taxon>Pseudonocardiaceae</taxon>
        <taxon>Saccharopolyspora</taxon>
    </lineage>
</organism>
<dbReference type="InterPro" id="IPR053150">
    <property type="entry name" value="Teicoplanin_resist-assoc"/>
</dbReference>
<evidence type="ECO:0000256" key="3">
    <source>
        <dbReference type="ARBA" id="ARBA00022989"/>
    </source>
</evidence>
<keyword evidence="4 6" id="KW-0472">Membrane</keyword>
<comment type="subcellular location">
    <subcellularLocation>
        <location evidence="1">Membrane</location>
        <topology evidence="1">Multi-pass membrane protein</topology>
    </subcellularLocation>
</comment>
<feature type="region of interest" description="Disordered" evidence="5">
    <location>
        <begin position="399"/>
        <end position="424"/>
    </location>
</feature>
<feature type="transmembrane region" description="Helical" evidence="6">
    <location>
        <begin position="111"/>
        <end position="129"/>
    </location>
</feature>
<dbReference type="InterPro" id="IPR010432">
    <property type="entry name" value="RDD"/>
</dbReference>
<dbReference type="PANTHER" id="PTHR36834">
    <property type="entry name" value="MEMBRANE PROTEIN-RELATED"/>
    <property type="match status" value="1"/>
</dbReference>
<evidence type="ECO:0000256" key="6">
    <source>
        <dbReference type="SAM" id="Phobius"/>
    </source>
</evidence>
<keyword evidence="2 6" id="KW-0812">Transmembrane</keyword>
<evidence type="ECO:0000259" key="8">
    <source>
        <dbReference type="Pfam" id="PF06271"/>
    </source>
</evidence>
<dbReference type="Pfam" id="PF04892">
    <property type="entry name" value="VanZ"/>
    <property type="match status" value="1"/>
</dbReference>
<comment type="caution">
    <text evidence="9">The sequence shown here is derived from an EMBL/GenBank/DDBJ whole genome shotgun (WGS) entry which is preliminary data.</text>
</comment>
<feature type="transmembrane region" description="Helical" evidence="6">
    <location>
        <begin position="344"/>
        <end position="374"/>
    </location>
</feature>
<name>A0A853AI75_9PSEU</name>
<sequence>MSSVHLLPIKTAAVVFPVLALVLFAPAAVVTYRRHGIMSSWRTLSFYSFLFYALTAFFMTLIPLPSRRVDVCAEYPQMSHPALVPGNTLGDVWKEAEGRVSVGALVLHNPAVWQALLNVALLVPLGVYLRYHFQRSLLTTAAIGLGVSLFFECTQLTGVWGLYECPYRLADVDDVITNTSGALLGWWFAGPLTRWLPTLDSIDDAALARRPVPLGRRLLAFVVDMCVLPFAVLVGTLVLVPVLRDDALVVGPLLVLLAYYVLLPWATGGTPGKRLLLLELAGPGDGERPAPWRLLLRAVVLAVPMLPVVGVLTAGTGFVLHVLGDRVFDAVAVAVEEPLDVLHFLATAWVPLLGAVAVVAASGLLLLVFCVALYRHPRHYGVHELLSGVHNVALPHKRALRSAQGPETPEEGTPTETASSTPSQ</sequence>
<dbReference type="Pfam" id="PF06271">
    <property type="entry name" value="RDD"/>
    <property type="match status" value="1"/>
</dbReference>
<accession>A0A853AI75</accession>
<dbReference type="RefSeq" id="WP_179720547.1">
    <property type="nucleotide sequence ID" value="NZ_BAABFH010000001.1"/>
</dbReference>
<dbReference type="AlphaFoldDB" id="A0A853AI75"/>
<evidence type="ECO:0000256" key="4">
    <source>
        <dbReference type="ARBA" id="ARBA00023136"/>
    </source>
</evidence>
<feature type="transmembrane region" description="Helical" evidence="6">
    <location>
        <begin position="298"/>
        <end position="324"/>
    </location>
</feature>
<proteinExistence type="predicted"/>
<evidence type="ECO:0000313" key="9">
    <source>
        <dbReference type="EMBL" id="NYI83815.1"/>
    </source>
</evidence>
<evidence type="ECO:0000256" key="1">
    <source>
        <dbReference type="ARBA" id="ARBA00004141"/>
    </source>
</evidence>
<dbReference type="GO" id="GO:0016020">
    <property type="term" value="C:membrane"/>
    <property type="evidence" value="ECO:0007669"/>
    <property type="project" value="UniProtKB-SubCell"/>
</dbReference>
<evidence type="ECO:0000256" key="5">
    <source>
        <dbReference type="SAM" id="MobiDB-lite"/>
    </source>
</evidence>
<feature type="transmembrane region" description="Helical" evidence="6">
    <location>
        <begin position="247"/>
        <end position="266"/>
    </location>
</feature>
<dbReference type="Proteomes" id="UP000587002">
    <property type="component" value="Unassembled WGS sequence"/>
</dbReference>
<feature type="transmembrane region" description="Helical" evidence="6">
    <location>
        <begin position="12"/>
        <end position="32"/>
    </location>
</feature>